<dbReference type="KEGG" id="cik:H0194_00190"/>
<name>A0A7G7CS36_9CORY</name>
<sequence>MSEPRWRELQKAHLTRAEDRLARFRHPGDYHPVYDFLFEYYPVRPSHLKRWHPGLGVALAGQPPHSGYRDYHVTDAGVTLDLRSWWERRGNSAQFMGDLMSATQTNPAHFDCFGLHEWAMVYRTNNPRHDLPLRLGPDGTNAVVDSHQIRCTHYDAFRFFTAPARPLNLTVLSRETQPETDQRGCVHATMDLYKWAWKLGPLVPGDLFLDCLDLAIEARTLDMEASPYDCRSLGLGVVPIETAEGKAEYVARQRTLAHKAEPLRTRLVQLVSHAQAAIM</sequence>
<evidence type="ECO:0000313" key="2">
    <source>
        <dbReference type="Proteomes" id="UP000515743"/>
    </source>
</evidence>
<reference evidence="1 2" key="1">
    <citation type="submission" date="2020-07" db="EMBL/GenBank/DDBJ databases">
        <title>Complete genome and description of Corynebacterium incognita strain Marseille-Q3630 sp. nov.</title>
        <authorList>
            <person name="Boxberger M."/>
        </authorList>
    </citation>
    <scope>NUCLEOTIDE SEQUENCE [LARGE SCALE GENOMIC DNA]</scope>
    <source>
        <strain evidence="1 2">Marseille-Q3630</strain>
    </source>
</reference>
<evidence type="ECO:0000313" key="1">
    <source>
        <dbReference type="EMBL" id="QNE90402.1"/>
    </source>
</evidence>
<dbReference type="EMBL" id="CP059404">
    <property type="protein sequence ID" value="QNE90402.1"/>
    <property type="molecule type" value="Genomic_DNA"/>
</dbReference>
<gene>
    <name evidence="1" type="ORF">H0194_00190</name>
</gene>
<dbReference type="RefSeq" id="WP_185176775.1">
    <property type="nucleotide sequence ID" value="NZ_CP059404.1"/>
</dbReference>
<organism evidence="1 2">
    <name type="scientific">Corynebacterium incognita</name>
    <dbReference type="NCBI Taxonomy" id="2754725"/>
    <lineage>
        <taxon>Bacteria</taxon>
        <taxon>Bacillati</taxon>
        <taxon>Actinomycetota</taxon>
        <taxon>Actinomycetes</taxon>
        <taxon>Mycobacteriales</taxon>
        <taxon>Corynebacteriaceae</taxon>
        <taxon>Corynebacterium</taxon>
    </lineage>
</organism>
<accession>A0A7G7CS36</accession>
<keyword evidence="2" id="KW-1185">Reference proteome</keyword>
<dbReference type="Proteomes" id="UP000515743">
    <property type="component" value="Chromosome"/>
</dbReference>
<dbReference type="AlphaFoldDB" id="A0A7G7CS36"/>
<protein>
    <submittedName>
        <fullName evidence="1">3-methyladenine DNA glycosylase</fullName>
    </submittedName>
</protein>
<proteinExistence type="predicted"/>